<keyword evidence="3" id="KW-1185">Reference proteome</keyword>
<evidence type="ECO:0000256" key="1">
    <source>
        <dbReference type="SAM" id="MobiDB-lite"/>
    </source>
</evidence>
<gene>
    <name evidence="2" type="ORF">O181_014025</name>
</gene>
<feature type="region of interest" description="Disordered" evidence="1">
    <location>
        <begin position="1"/>
        <end position="51"/>
    </location>
</feature>
<evidence type="ECO:0000313" key="3">
    <source>
        <dbReference type="Proteomes" id="UP000765509"/>
    </source>
</evidence>
<accession>A0A9Q3GPI6</accession>
<reference evidence="2" key="1">
    <citation type="submission" date="2021-03" db="EMBL/GenBank/DDBJ databases">
        <title>Draft genome sequence of rust myrtle Austropuccinia psidii MF-1, a brazilian biotype.</title>
        <authorList>
            <person name="Quecine M.C."/>
            <person name="Pachon D.M.R."/>
            <person name="Bonatelli M.L."/>
            <person name="Correr F.H."/>
            <person name="Franceschini L.M."/>
            <person name="Leite T.F."/>
            <person name="Margarido G.R.A."/>
            <person name="Almeida C.A."/>
            <person name="Ferrarezi J.A."/>
            <person name="Labate C.A."/>
        </authorList>
    </citation>
    <scope>NUCLEOTIDE SEQUENCE</scope>
    <source>
        <strain evidence="2">MF-1</strain>
    </source>
</reference>
<proteinExistence type="predicted"/>
<organism evidence="2 3">
    <name type="scientific">Austropuccinia psidii MF-1</name>
    <dbReference type="NCBI Taxonomy" id="1389203"/>
    <lineage>
        <taxon>Eukaryota</taxon>
        <taxon>Fungi</taxon>
        <taxon>Dikarya</taxon>
        <taxon>Basidiomycota</taxon>
        <taxon>Pucciniomycotina</taxon>
        <taxon>Pucciniomycetes</taxon>
        <taxon>Pucciniales</taxon>
        <taxon>Sphaerophragmiaceae</taxon>
        <taxon>Austropuccinia</taxon>
    </lineage>
</organism>
<evidence type="ECO:0000313" key="2">
    <source>
        <dbReference type="EMBL" id="MBW0474310.1"/>
    </source>
</evidence>
<sequence length="100" mass="11197">MIKGWLKNQSILSEHQKKDNSTVKGLQAFKSNNMPQEVPNEGKQAKGKGKDKVQVEQALPTELQNSKEIKYSHGLCVQYSKNSDRIQKQGEGNNESIPSN</sequence>
<dbReference type="Proteomes" id="UP000765509">
    <property type="component" value="Unassembled WGS sequence"/>
</dbReference>
<dbReference type="AlphaFoldDB" id="A0A9Q3GPI6"/>
<protein>
    <submittedName>
        <fullName evidence="2">Uncharacterized protein</fullName>
    </submittedName>
</protein>
<name>A0A9Q3GPI6_9BASI</name>
<comment type="caution">
    <text evidence="2">The sequence shown here is derived from an EMBL/GenBank/DDBJ whole genome shotgun (WGS) entry which is preliminary data.</text>
</comment>
<dbReference type="EMBL" id="AVOT02003694">
    <property type="protein sequence ID" value="MBW0474310.1"/>
    <property type="molecule type" value="Genomic_DNA"/>
</dbReference>